<dbReference type="InterPro" id="IPR043128">
    <property type="entry name" value="Rev_trsase/Diguanyl_cyclase"/>
</dbReference>
<protein>
    <recommendedName>
        <fullName evidence="1">diguanylate cyclase</fullName>
        <ecNumber evidence="1">2.7.7.65</ecNumber>
    </recommendedName>
</protein>
<organism evidence="5 6">
    <name type="scientific">Rhizobium rosettiformans W3</name>
    <dbReference type="NCBI Taxonomy" id="538378"/>
    <lineage>
        <taxon>Bacteria</taxon>
        <taxon>Pseudomonadati</taxon>
        <taxon>Pseudomonadota</taxon>
        <taxon>Alphaproteobacteria</taxon>
        <taxon>Hyphomicrobiales</taxon>
        <taxon>Rhizobiaceae</taxon>
        <taxon>Rhizobium/Agrobacterium group</taxon>
        <taxon>Rhizobium</taxon>
    </lineage>
</organism>
<dbReference type="CDD" id="cd01949">
    <property type="entry name" value="GGDEF"/>
    <property type="match status" value="1"/>
</dbReference>
<feature type="transmembrane region" description="Helical" evidence="3">
    <location>
        <begin position="193"/>
        <end position="215"/>
    </location>
</feature>
<dbReference type="Proteomes" id="UP000307378">
    <property type="component" value="Unassembled WGS sequence"/>
</dbReference>
<keyword evidence="3" id="KW-0472">Membrane</keyword>
<evidence type="ECO:0000259" key="4">
    <source>
        <dbReference type="PROSITE" id="PS50887"/>
    </source>
</evidence>
<dbReference type="InterPro" id="IPR050469">
    <property type="entry name" value="Diguanylate_Cyclase"/>
</dbReference>
<dbReference type="SUPFAM" id="SSF55073">
    <property type="entry name" value="Nucleotide cyclase"/>
    <property type="match status" value="1"/>
</dbReference>
<gene>
    <name evidence="5" type="ORF">FAA86_05465</name>
</gene>
<evidence type="ECO:0000256" key="1">
    <source>
        <dbReference type="ARBA" id="ARBA00012528"/>
    </source>
</evidence>
<feature type="transmembrane region" description="Helical" evidence="3">
    <location>
        <begin position="122"/>
        <end position="139"/>
    </location>
</feature>
<dbReference type="EC" id="2.7.7.65" evidence="1"/>
<dbReference type="Gene3D" id="3.30.70.270">
    <property type="match status" value="1"/>
</dbReference>
<feature type="domain" description="GGDEF" evidence="4">
    <location>
        <begin position="255"/>
        <end position="387"/>
    </location>
</feature>
<feature type="transmembrane region" description="Helical" evidence="3">
    <location>
        <begin position="67"/>
        <end position="86"/>
    </location>
</feature>
<dbReference type="PANTHER" id="PTHR45138">
    <property type="entry name" value="REGULATORY COMPONENTS OF SENSORY TRANSDUCTION SYSTEM"/>
    <property type="match status" value="1"/>
</dbReference>
<dbReference type="GO" id="GO:0052621">
    <property type="term" value="F:diguanylate cyclase activity"/>
    <property type="evidence" value="ECO:0007669"/>
    <property type="project" value="UniProtKB-EC"/>
</dbReference>
<dbReference type="PANTHER" id="PTHR45138:SF9">
    <property type="entry name" value="DIGUANYLATE CYCLASE DGCM-RELATED"/>
    <property type="match status" value="1"/>
</dbReference>
<keyword evidence="3" id="KW-1133">Transmembrane helix</keyword>
<feature type="transmembrane region" description="Helical" evidence="3">
    <location>
        <begin position="12"/>
        <end position="34"/>
    </location>
</feature>
<dbReference type="InterPro" id="IPR029787">
    <property type="entry name" value="Nucleotide_cyclase"/>
</dbReference>
<proteinExistence type="predicted"/>
<evidence type="ECO:0000256" key="2">
    <source>
        <dbReference type="ARBA" id="ARBA00034247"/>
    </source>
</evidence>
<feature type="transmembrane region" description="Helical" evidence="3">
    <location>
        <begin position="160"/>
        <end position="181"/>
    </location>
</feature>
<dbReference type="InterPro" id="IPR000160">
    <property type="entry name" value="GGDEF_dom"/>
</dbReference>
<dbReference type="NCBIfam" id="TIGR00254">
    <property type="entry name" value="GGDEF"/>
    <property type="match status" value="1"/>
</dbReference>
<evidence type="ECO:0000313" key="5">
    <source>
        <dbReference type="EMBL" id="THV38239.1"/>
    </source>
</evidence>
<feature type="transmembrane region" description="Helical" evidence="3">
    <location>
        <begin position="98"/>
        <end position="116"/>
    </location>
</feature>
<comment type="catalytic activity">
    <reaction evidence="2">
        <text>2 GTP = 3',3'-c-di-GMP + 2 diphosphate</text>
        <dbReference type="Rhea" id="RHEA:24898"/>
        <dbReference type="ChEBI" id="CHEBI:33019"/>
        <dbReference type="ChEBI" id="CHEBI:37565"/>
        <dbReference type="ChEBI" id="CHEBI:58805"/>
        <dbReference type="EC" id="2.7.7.65"/>
    </reaction>
</comment>
<sequence>MIFGMDQTLHLPTIMIVHALITLISTVVTIYMWLRNRDSRILPLLVAAGLAACAAMLLHSARSTLPLVLSSGLGLGLGVLAVGIYWQAVVAFEGGKVSLTKASLGIVLWAALWLTPVFHQSMAARTTILGLLVAGYCFLTAREIMRRARIEPLPSRSVAALANVIRGAIWLAPMPLSIFVAPAYAADGTTAPWFAFVVLANSMMIVLSLVALLMLGKERDELRYRLASERDPLTNLANRRTFVAAANKVLTSEEGGASLLLLDIDHFKVVNDTHGHAAGDQVLLAFSRAIEQHMPSGWLFARIGGEEFACLMPRMSAQKAVAVAENLRLAVADMLIPAPSFLRVTVSIGVSEAKGRGGDLDGLLATADAALYRAKADGRNCVRLYEPAVLLAETGNALALAVEQPRRRLAHMRRRAG</sequence>
<dbReference type="FunFam" id="3.30.70.270:FF:000001">
    <property type="entry name" value="Diguanylate cyclase domain protein"/>
    <property type="match status" value="1"/>
</dbReference>
<name>A0A4S8QB46_9HYPH</name>
<comment type="caution">
    <text evidence="5">The sequence shown here is derived from an EMBL/GenBank/DDBJ whole genome shotgun (WGS) entry which is preliminary data.</text>
</comment>
<evidence type="ECO:0000313" key="6">
    <source>
        <dbReference type="Proteomes" id="UP000307378"/>
    </source>
</evidence>
<accession>A0A4S8QB46</accession>
<dbReference type="Pfam" id="PF00990">
    <property type="entry name" value="GGDEF"/>
    <property type="match status" value="1"/>
</dbReference>
<dbReference type="AlphaFoldDB" id="A0A4S8QB46"/>
<evidence type="ECO:0000256" key="3">
    <source>
        <dbReference type="SAM" id="Phobius"/>
    </source>
</evidence>
<keyword evidence="3" id="KW-0812">Transmembrane</keyword>
<reference evidence="5 6" key="1">
    <citation type="submission" date="2019-04" db="EMBL/GenBank/DDBJ databases">
        <title>genome sequence of strain W3.</title>
        <authorList>
            <person name="Gao J."/>
            <person name="Sun J."/>
        </authorList>
    </citation>
    <scope>NUCLEOTIDE SEQUENCE [LARGE SCALE GENOMIC DNA]</scope>
    <source>
        <strain evidence="5 6">W3</strain>
    </source>
</reference>
<dbReference type="SMART" id="SM00267">
    <property type="entry name" value="GGDEF"/>
    <property type="match status" value="1"/>
</dbReference>
<feature type="transmembrane region" description="Helical" evidence="3">
    <location>
        <begin position="41"/>
        <end position="61"/>
    </location>
</feature>
<dbReference type="EMBL" id="STGU01000002">
    <property type="protein sequence ID" value="THV38239.1"/>
    <property type="molecule type" value="Genomic_DNA"/>
</dbReference>
<dbReference type="PROSITE" id="PS50887">
    <property type="entry name" value="GGDEF"/>
    <property type="match status" value="1"/>
</dbReference>